<reference evidence="4" key="1">
    <citation type="submission" date="2017-02" db="UniProtKB">
        <authorList>
            <consortium name="WormBaseParasite"/>
        </authorList>
    </citation>
    <scope>IDENTIFICATION</scope>
</reference>
<dbReference type="PANTHER" id="PTHR16537:SF1">
    <property type="entry name" value="PROTEIN ZNRD2"/>
    <property type="match status" value="1"/>
</dbReference>
<keyword evidence="3" id="KW-1185">Reference proteome</keyword>
<dbReference type="STRING" id="60517.A0A0R3VTW6"/>
<evidence type="ECO:0000256" key="1">
    <source>
        <dbReference type="SAM" id="MobiDB-lite"/>
    </source>
</evidence>
<gene>
    <name evidence="2" type="ORF">TASK_LOCUS713</name>
</gene>
<sequence>MDDLCKKMQAESDKRRQRSDKISSLLGQYLLKGWRMLEDCCPVCDTILLMNRDGALYCVGCSEVDVQPSQKVQMPVNDTVTLNEKSNHSETSPKDDPEALPSPRKLAATSAEPEPSNTAFVESSTNLQSVESILRGKIFDCSQQLTRTADLEEIRRLAVSIKALSEAFIVVRTCSHS</sequence>
<protein>
    <submittedName>
        <fullName evidence="4">Sjoegren syndrome/scleroderma autoantigen 1</fullName>
    </submittedName>
</protein>
<evidence type="ECO:0000313" key="3">
    <source>
        <dbReference type="Proteomes" id="UP000282613"/>
    </source>
</evidence>
<dbReference type="InterPro" id="IPR009563">
    <property type="entry name" value="SSSCA1"/>
</dbReference>
<dbReference type="Pfam" id="PF06677">
    <property type="entry name" value="Auto_anti-p27"/>
    <property type="match status" value="1"/>
</dbReference>
<dbReference type="InterPro" id="IPR051888">
    <property type="entry name" value="UPF0148_domain"/>
</dbReference>
<dbReference type="WBParaSite" id="TASK_0000071201-mRNA-1">
    <property type="protein sequence ID" value="TASK_0000071201-mRNA-1"/>
    <property type="gene ID" value="TASK_0000071201"/>
</dbReference>
<dbReference type="Proteomes" id="UP000282613">
    <property type="component" value="Unassembled WGS sequence"/>
</dbReference>
<dbReference type="PANTHER" id="PTHR16537">
    <property type="entry name" value="SJOEGREN SYNDROME/SCLERODERMA AUTOANTIGEN 1"/>
    <property type="match status" value="1"/>
</dbReference>
<dbReference type="EMBL" id="UYRS01000106">
    <property type="protein sequence ID" value="VDK21616.1"/>
    <property type="molecule type" value="Genomic_DNA"/>
</dbReference>
<reference evidence="2 3" key="2">
    <citation type="submission" date="2018-11" db="EMBL/GenBank/DDBJ databases">
        <authorList>
            <consortium name="Pathogen Informatics"/>
        </authorList>
    </citation>
    <scope>NUCLEOTIDE SEQUENCE [LARGE SCALE GENOMIC DNA]</scope>
</reference>
<name>A0A0R3VTW6_TAEAS</name>
<feature type="compositionally biased region" description="Basic and acidic residues" evidence="1">
    <location>
        <begin position="85"/>
        <end position="97"/>
    </location>
</feature>
<evidence type="ECO:0000313" key="4">
    <source>
        <dbReference type="WBParaSite" id="TASK_0000071201-mRNA-1"/>
    </source>
</evidence>
<feature type="region of interest" description="Disordered" evidence="1">
    <location>
        <begin position="79"/>
        <end position="121"/>
    </location>
</feature>
<evidence type="ECO:0000313" key="2">
    <source>
        <dbReference type="EMBL" id="VDK21616.1"/>
    </source>
</evidence>
<accession>A0A0R3VTW6</accession>
<dbReference type="OrthoDB" id="28939at2759"/>
<organism evidence="4">
    <name type="scientific">Taenia asiatica</name>
    <name type="common">Asian tapeworm</name>
    <dbReference type="NCBI Taxonomy" id="60517"/>
    <lineage>
        <taxon>Eukaryota</taxon>
        <taxon>Metazoa</taxon>
        <taxon>Spiralia</taxon>
        <taxon>Lophotrochozoa</taxon>
        <taxon>Platyhelminthes</taxon>
        <taxon>Cestoda</taxon>
        <taxon>Eucestoda</taxon>
        <taxon>Cyclophyllidea</taxon>
        <taxon>Taeniidae</taxon>
        <taxon>Taenia</taxon>
    </lineage>
</organism>
<dbReference type="AlphaFoldDB" id="A0A0R3VTW6"/>
<proteinExistence type="predicted"/>